<organism evidence="2 3">
    <name type="scientific">Collinsella aerofaciens</name>
    <dbReference type="NCBI Taxonomy" id="74426"/>
    <lineage>
        <taxon>Bacteria</taxon>
        <taxon>Bacillati</taxon>
        <taxon>Actinomycetota</taxon>
        <taxon>Coriobacteriia</taxon>
        <taxon>Coriobacteriales</taxon>
        <taxon>Coriobacteriaceae</taxon>
        <taxon>Collinsella</taxon>
    </lineage>
</organism>
<feature type="transmembrane region" description="Helical" evidence="1">
    <location>
        <begin position="25"/>
        <end position="45"/>
    </location>
</feature>
<gene>
    <name evidence="2" type="ORF">ERS852514_01092</name>
</gene>
<keyword evidence="1" id="KW-0812">Transmembrane</keyword>
<dbReference type="AlphaFoldDB" id="A0A174KM02"/>
<sequence length="171" mass="18626">MEDKHLYRETQWDVSAEESRAHHGLVAIGFAVLAVLVIAFCIWTYGGRGGAAWEFEADDALPIMTVKVAGGNTVAAPGDYWYPRDEFVQLQLSGGSIPGEEIERVTFDASLKTLSVELKDQGDVPTTMDIALTEWRLEPPTGVAVSEVEHVKITYQDGSTNEIAKADGLAE</sequence>
<dbReference type="Proteomes" id="UP000095454">
    <property type="component" value="Unassembled WGS sequence"/>
</dbReference>
<protein>
    <submittedName>
        <fullName evidence="2">Uncharacterized protein</fullName>
    </submittedName>
</protein>
<evidence type="ECO:0000313" key="3">
    <source>
        <dbReference type="Proteomes" id="UP000095454"/>
    </source>
</evidence>
<reference evidence="2 3" key="1">
    <citation type="submission" date="2015-09" db="EMBL/GenBank/DDBJ databases">
        <authorList>
            <consortium name="Pathogen Informatics"/>
        </authorList>
    </citation>
    <scope>NUCLEOTIDE SEQUENCE [LARGE SCALE GENOMIC DNA]</scope>
    <source>
        <strain evidence="2 3">2789STDY5834902</strain>
    </source>
</reference>
<name>A0A174KM02_9ACTN</name>
<keyword evidence="1" id="KW-1133">Transmembrane helix</keyword>
<evidence type="ECO:0000256" key="1">
    <source>
        <dbReference type="SAM" id="Phobius"/>
    </source>
</evidence>
<evidence type="ECO:0000313" key="2">
    <source>
        <dbReference type="EMBL" id="CUP10239.1"/>
    </source>
</evidence>
<accession>A0A174KM02</accession>
<keyword evidence="1" id="KW-0472">Membrane</keyword>
<dbReference type="EMBL" id="CZAQ01000015">
    <property type="protein sequence ID" value="CUP10239.1"/>
    <property type="molecule type" value="Genomic_DNA"/>
</dbReference>
<dbReference type="RefSeq" id="WP_055251712.1">
    <property type="nucleotide sequence ID" value="NZ_CABIXX010000015.1"/>
</dbReference>
<proteinExistence type="predicted"/>